<feature type="region of interest" description="Disordered" evidence="2">
    <location>
        <begin position="84"/>
        <end position="104"/>
    </location>
</feature>
<name>A0ABT1ZQW4_9BURK</name>
<evidence type="ECO:0000313" key="5">
    <source>
        <dbReference type="Proteomes" id="UP001204151"/>
    </source>
</evidence>
<evidence type="ECO:0000256" key="2">
    <source>
        <dbReference type="SAM" id="MobiDB-lite"/>
    </source>
</evidence>
<keyword evidence="1" id="KW-0175">Coiled coil</keyword>
<feature type="compositionally biased region" description="Low complexity" evidence="2">
    <location>
        <begin position="191"/>
        <end position="210"/>
    </location>
</feature>
<evidence type="ECO:0000256" key="1">
    <source>
        <dbReference type="SAM" id="Coils"/>
    </source>
</evidence>
<dbReference type="Proteomes" id="UP001204151">
    <property type="component" value="Unassembled WGS sequence"/>
</dbReference>
<keyword evidence="3" id="KW-1133">Transmembrane helix</keyword>
<evidence type="ECO:0000313" key="4">
    <source>
        <dbReference type="EMBL" id="MCS0582312.1"/>
    </source>
</evidence>
<reference evidence="4 5" key="1">
    <citation type="submission" date="2022-08" db="EMBL/GenBank/DDBJ databases">
        <title>Reclassification of Massilia species as members of the genera Telluria, Duganella, Pseudoduganella, Mokoshia gen. nov. and Zemynaea gen. nov. using orthogonal and non-orthogonal genome-based approaches.</title>
        <authorList>
            <person name="Bowman J.P."/>
        </authorList>
    </citation>
    <scope>NUCLEOTIDE SEQUENCE [LARGE SCALE GENOMIC DNA]</scope>
    <source>
        <strain evidence="4 5">JCM 31316</strain>
    </source>
</reference>
<proteinExistence type="predicted"/>
<feature type="region of interest" description="Disordered" evidence="2">
    <location>
        <begin position="184"/>
        <end position="237"/>
    </location>
</feature>
<keyword evidence="5" id="KW-1185">Reference proteome</keyword>
<sequence length="479" mass="52805">MVLDDAPAPRTALLEHVRRHPFLLLSFVLHAVPLAVLVHLGSRHIEHLRIERQQRQVEVGARLTAQARLDKRVHDMERIKSLLEQSAAARPAPSKDDEVQFSAQPKAPDELLKQAKELSRKIDELERDAKAERLAQLLGIPKDKALEQIAKAPAPDEPPAPEPKDAADAAAQIEKLEAKARAALEQRRQQLEQQQNGVQVAADASAGAQRDAGKGKGNANTNANANANANANGRGKIGKGIGDGTTSGAGTVMLDRIAAFKNPDLPDRVTKAYAGDGLRPFLDDGVGHVPEVDAATMVKGAGRIIGPGGTYANRVWVNRWYVIGPFDGRHGEGVFANYRHPPEQGVVLDAAYRGKGGRVVTWDYVDMARYPLMPPVHAEDAVYYGYTELMIDADQDLTIWVGADDDAQLWLNDRLAWAGGNVHKDWFFGQVYETRNTFVRDYNLSEGKRRVHFRKGRNKLFFKLSNGPTRIFFSLVLTK</sequence>
<keyword evidence="3" id="KW-0812">Transmembrane</keyword>
<accession>A0ABT1ZQW4</accession>
<feature type="compositionally biased region" description="Low complexity" evidence="2">
    <location>
        <begin position="217"/>
        <end position="234"/>
    </location>
</feature>
<dbReference type="RefSeq" id="WP_258816888.1">
    <property type="nucleotide sequence ID" value="NZ_JANUGW010000007.1"/>
</dbReference>
<gene>
    <name evidence="4" type="ORF">NX784_11985</name>
</gene>
<protein>
    <submittedName>
        <fullName evidence="4">Uncharacterized protein</fullName>
    </submittedName>
</protein>
<feature type="coiled-coil region" evidence="1">
    <location>
        <begin position="108"/>
        <end position="135"/>
    </location>
</feature>
<organism evidence="4 5">
    <name type="scientific">Massilia pinisoli</name>
    <dbReference type="NCBI Taxonomy" id="1772194"/>
    <lineage>
        <taxon>Bacteria</taxon>
        <taxon>Pseudomonadati</taxon>
        <taxon>Pseudomonadota</taxon>
        <taxon>Betaproteobacteria</taxon>
        <taxon>Burkholderiales</taxon>
        <taxon>Oxalobacteraceae</taxon>
        <taxon>Telluria group</taxon>
        <taxon>Massilia</taxon>
    </lineage>
</organism>
<feature type="transmembrane region" description="Helical" evidence="3">
    <location>
        <begin position="20"/>
        <end position="40"/>
    </location>
</feature>
<dbReference type="EMBL" id="JANUGW010000007">
    <property type="protein sequence ID" value="MCS0582312.1"/>
    <property type="molecule type" value="Genomic_DNA"/>
</dbReference>
<comment type="caution">
    <text evidence="4">The sequence shown here is derived from an EMBL/GenBank/DDBJ whole genome shotgun (WGS) entry which is preliminary data.</text>
</comment>
<keyword evidence="3" id="KW-0472">Membrane</keyword>
<evidence type="ECO:0000256" key="3">
    <source>
        <dbReference type="SAM" id="Phobius"/>
    </source>
</evidence>